<feature type="domain" description="SH3b" evidence="2">
    <location>
        <begin position="18"/>
        <end position="92"/>
    </location>
</feature>
<sequence>MRKTFFIALFFTTATAQADFAEVSDADGYVNLRAEANTQSRVITRIGNGAFVYLVPPEAEPPVGDWVFVQYRNSKNQVQDGWLHQSRLRNIAQFPTMSHQASSRGFSCINQHAQLYVEMDKFDYAANKKHFGGKKLNDSYPILLTYKGKTMFGTDGAIPHTAYTAMTLVQNDNRHRIAPSAFEHLFNPYFEGSGKGIDHICTYDAKRKRIHYIAWNSDGAGTYAVLFVFENGKLREVLPMNSTFY</sequence>
<evidence type="ECO:0000256" key="1">
    <source>
        <dbReference type="SAM" id="SignalP"/>
    </source>
</evidence>
<proteinExistence type="predicted"/>
<gene>
    <name evidence="3" type="ORF">B5J94_03135</name>
</gene>
<protein>
    <recommendedName>
        <fullName evidence="2">SH3b domain-containing protein</fullName>
    </recommendedName>
</protein>
<dbReference type="PROSITE" id="PS51781">
    <property type="entry name" value="SH3B"/>
    <property type="match status" value="1"/>
</dbReference>
<organism evidence="3 4">
    <name type="scientific">Moraxella lacunata</name>
    <dbReference type="NCBI Taxonomy" id="477"/>
    <lineage>
        <taxon>Bacteria</taxon>
        <taxon>Pseudomonadati</taxon>
        <taxon>Pseudomonadota</taxon>
        <taxon>Gammaproteobacteria</taxon>
        <taxon>Moraxellales</taxon>
        <taxon>Moraxellaceae</taxon>
        <taxon>Moraxella</taxon>
    </lineage>
</organism>
<dbReference type="AlphaFoldDB" id="A0A1V4H0I6"/>
<keyword evidence="1" id="KW-0732">Signal</keyword>
<name>A0A1V4H0I6_MORLA</name>
<dbReference type="Proteomes" id="UP000191025">
    <property type="component" value="Unassembled WGS sequence"/>
</dbReference>
<dbReference type="InterPro" id="IPR003646">
    <property type="entry name" value="SH3-like_bac-type"/>
</dbReference>
<evidence type="ECO:0000313" key="3">
    <source>
        <dbReference type="EMBL" id="OPH38429.1"/>
    </source>
</evidence>
<dbReference type="EMBL" id="MXAN01000015">
    <property type="protein sequence ID" value="OPH38429.1"/>
    <property type="molecule type" value="Genomic_DNA"/>
</dbReference>
<dbReference type="RefSeq" id="WP_062498309.1">
    <property type="nucleotide sequence ID" value="NZ_MXAN01000015.1"/>
</dbReference>
<feature type="chain" id="PRO_5010729618" description="SH3b domain-containing protein" evidence="1">
    <location>
        <begin position="19"/>
        <end position="245"/>
    </location>
</feature>
<feature type="signal peptide" evidence="1">
    <location>
        <begin position="1"/>
        <end position="18"/>
    </location>
</feature>
<evidence type="ECO:0000259" key="2">
    <source>
        <dbReference type="PROSITE" id="PS51781"/>
    </source>
</evidence>
<evidence type="ECO:0000313" key="4">
    <source>
        <dbReference type="Proteomes" id="UP000191025"/>
    </source>
</evidence>
<dbReference type="Gene3D" id="2.30.30.40">
    <property type="entry name" value="SH3 Domains"/>
    <property type="match status" value="1"/>
</dbReference>
<comment type="caution">
    <text evidence="3">The sequence shown here is derived from an EMBL/GenBank/DDBJ whole genome shotgun (WGS) entry which is preliminary data.</text>
</comment>
<accession>A0A1V4H0I6</accession>
<reference evidence="4" key="1">
    <citation type="submission" date="2017-03" db="EMBL/GenBank/DDBJ databases">
        <title>Draft genome sequence of Moraxella equi CCUG 4950T type strain.</title>
        <authorList>
            <person name="Salva-Serra F."/>
            <person name="Engstrom-Jakobsson H."/>
            <person name="Thorell K."/>
            <person name="Jaen-Luchoro D."/>
            <person name="Gonzales-Siles L."/>
            <person name="Karlsson R."/>
            <person name="Yazdan S."/>
            <person name="Boulund F."/>
            <person name="Johnning A."/>
            <person name="Engstrand L."/>
            <person name="Kristiansson E."/>
            <person name="Moore E."/>
        </authorList>
    </citation>
    <scope>NUCLEOTIDE SEQUENCE [LARGE SCALE GENOMIC DNA]</scope>
    <source>
        <strain evidence="4">CCUG 4441</strain>
    </source>
</reference>